<sequence length="215" mass="24104">MNGGGQLKDIINRLRNSKAEEDLVAKGAVEIDKRKTQAEIREGVLKNIEESKTAREASNYKEFAEFENGFKRVSKAKFVDNLEEHISKIDPTVPRRRGIGGAHNKVEFEKNTVNIVNRVEHPTMRGVEKVTYQIPSVDGQSGEITGWKAKTMDKTIYAPEIIPTEKYINLGKEAANDAASKGQLGREWTGIDSEGNVWRGYTDENGNVTSFFPEF</sequence>
<name>A0A410DY02_9CLOT</name>
<gene>
    <name evidence="1" type="ORF">C1I91_21230</name>
</gene>
<protein>
    <submittedName>
        <fullName evidence="1">Uncharacterized protein</fullName>
    </submittedName>
</protein>
<evidence type="ECO:0000313" key="2">
    <source>
        <dbReference type="Proteomes" id="UP000286268"/>
    </source>
</evidence>
<dbReference type="RefSeq" id="WP_128214667.1">
    <property type="nucleotide sequence ID" value="NZ_CP025746.1"/>
</dbReference>
<dbReference type="Proteomes" id="UP000286268">
    <property type="component" value="Chromosome"/>
</dbReference>
<dbReference type="AlphaFoldDB" id="A0A410DY02"/>
<keyword evidence="2" id="KW-1185">Reference proteome</keyword>
<organism evidence="1 2">
    <name type="scientific">Clostridium manihotivorum</name>
    <dbReference type="NCBI Taxonomy" id="2320868"/>
    <lineage>
        <taxon>Bacteria</taxon>
        <taxon>Bacillati</taxon>
        <taxon>Bacillota</taxon>
        <taxon>Clostridia</taxon>
        <taxon>Eubacteriales</taxon>
        <taxon>Clostridiaceae</taxon>
        <taxon>Clostridium</taxon>
    </lineage>
</organism>
<evidence type="ECO:0000313" key="1">
    <source>
        <dbReference type="EMBL" id="QAA33947.1"/>
    </source>
</evidence>
<accession>A0A410DY02</accession>
<dbReference type="OrthoDB" id="2986766at2"/>
<dbReference type="CDD" id="cd20686">
    <property type="entry name" value="CdiA-CT_Ec-like"/>
    <property type="match status" value="1"/>
</dbReference>
<dbReference type="EMBL" id="CP025746">
    <property type="protein sequence ID" value="QAA33947.1"/>
    <property type="molecule type" value="Genomic_DNA"/>
</dbReference>
<dbReference type="KEGG" id="cmah:C1I91_21230"/>
<proteinExistence type="predicted"/>
<reference evidence="1 2" key="1">
    <citation type="submission" date="2018-01" db="EMBL/GenBank/DDBJ databases">
        <title>Genome Sequencing and Assembly of Anaerobacter polyendosporus strain CT4.</title>
        <authorList>
            <person name="Tachaapaikoon C."/>
            <person name="Sutheeworapong S."/>
            <person name="Jenjaroenpun P."/>
            <person name="Wongsurawat T."/>
            <person name="Nookeaw I."/>
            <person name="Cheawchanlertfa P."/>
            <person name="Kosugi A."/>
            <person name="Cheevadhanarak S."/>
            <person name="Ratanakhanokchai K."/>
        </authorList>
    </citation>
    <scope>NUCLEOTIDE SEQUENCE [LARGE SCALE GENOMIC DNA]</scope>
    <source>
        <strain evidence="1 2">CT4</strain>
    </source>
</reference>